<dbReference type="RefSeq" id="WP_061491004.1">
    <property type="nucleotide sequence ID" value="NZ_LHZZ01000537.1"/>
</dbReference>
<organism evidence="1 2">
    <name type="scientific">Acetobacter malorum</name>
    <dbReference type="NCBI Taxonomy" id="178901"/>
    <lineage>
        <taxon>Bacteria</taxon>
        <taxon>Pseudomonadati</taxon>
        <taxon>Pseudomonadota</taxon>
        <taxon>Alphaproteobacteria</taxon>
        <taxon>Acetobacterales</taxon>
        <taxon>Acetobacteraceae</taxon>
        <taxon>Acetobacter</taxon>
    </lineage>
</organism>
<name>A0A149V5G4_9PROT</name>
<dbReference type="PATRIC" id="fig|178901.15.peg.2487"/>
<dbReference type="AlphaFoldDB" id="A0A149V5G4"/>
<gene>
    <name evidence="1" type="ORF">AD953_07825</name>
</gene>
<sequence>MREIKPTPERLAKGDVTEVYVEEQKGQPPQRRFRSSGALYALRRAGTITDAHVAAAELWARDYETGVLGARDPEAGRKGGVADPHTIMLARAAAVSRCEYVRKALGTTGETLLRRMMLDGMSVQAIAEAQSTHKLRVSGAIELVLEQLVEVLDGIPGRLWGQKAVKP</sequence>
<evidence type="ECO:0000313" key="2">
    <source>
        <dbReference type="Proteomes" id="UP000075538"/>
    </source>
</evidence>
<protein>
    <submittedName>
        <fullName evidence="1">Uncharacterized protein</fullName>
    </submittedName>
</protein>
<accession>A0A149V5G4</accession>
<evidence type="ECO:0000313" key="1">
    <source>
        <dbReference type="EMBL" id="KXV75342.1"/>
    </source>
</evidence>
<reference evidence="1 2" key="1">
    <citation type="submission" date="2015-06" db="EMBL/GenBank/DDBJ databases">
        <title>Improved classification and identification of acetic acid bacteria using matrix-assisted laser desorption/ionization time-of-flight mass spectrometry; Gluconobacter nephelii and Gluconobacter uchimurae are later heterotypic synonyms of Gluconobacter japonicus and Gluconobacter oxydans, respectively.</title>
        <authorList>
            <person name="Li L."/>
            <person name="Cleenwerck I."/>
            <person name="De Vuyst L."/>
            <person name="Vandamme P."/>
        </authorList>
    </citation>
    <scope>NUCLEOTIDE SEQUENCE [LARGE SCALE GENOMIC DNA]</scope>
    <source>
        <strain evidence="1 2">LMG 1604</strain>
    </source>
</reference>
<dbReference type="EMBL" id="LHZZ01000537">
    <property type="protein sequence ID" value="KXV75342.1"/>
    <property type="molecule type" value="Genomic_DNA"/>
</dbReference>
<comment type="caution">
    <text evidence="1">The sequence shown here is derived from an EMBL/GenBank/DDBJ whole genome shotgun (WGS) entry which is preliminary data.</text>
</comment>
<proteinExistence type="predicted"/>
<dbReference type="Proteomes" id="UP000075538">
    <property type="component" value="Unassembled WGS sequence"/>
</dbReference>